<evidence type="ECO:0000313" key="7">
    <source>
        <dbReference type="EMBL" id="BET02798.1"/>
    </source>
</evidence>
<feature type="compositionally biased region" description="Low complexity" evidence="5">
    <location>
        <begin position="317"/>
        <end position="330"/>
    </location>
</feature>
<keyword evidence="4" id="KW-0103">Bromodomain</keyword>
<feature type="region of interest" description="Disordered" evidence="5">
    <location>
        <begin position="142"/>
        <end position="363"/>
    </location>
</feature>
<feature type="compositionally biased region" description="Polar residues" evidence="5">
    <location>
        <begin position="272"/>
        <end position="283"/>
    </location>
</feature>
<dbReference type="Pfam" id="PF00004">
    <property type="entry name" value="AAA"/>
    <property type="match status" value="1"/>
</dbReference>
<keyword evidence="3" id="KW-0067">ATP-binding</keyword>
<dbReference type="Proteomes" id="UP001307889">
    <property type="component" value="Chromosome 14"/>
</dbReference>
<dbReference type="InterPro" id="IPR041569">
    <property type="entry name" value="AAA_lid_3"/>
</dbReference>
<feature type="compositionally biased region" description="Acidic residues" evidence="5">
    <location>
        <begin position="147"/>
        <end position="166"/>
    </location>
</feature>
<evidence type="ECO:0000256" key="5">
    <source>
        <dbReference type="SAM" id="MobiDB-lite"/>
    </source>
</evidence>
<reference evidence="7 8" key="1">
    <citation type="submission" date="2023-09" db="EMBL/GenBank/DDBJ databases">
        <title>Nesidiocoris tenuis whole genome shotgun sequence.</title>
        <authorList>
            <person name="Shibata T."/>
            <person name="Shimoda M."/>
            <person name="Kobayashi T."/>
            <person name="Uehara T."/>
        </authorList>
    </citation>
    <scope>NUCLEOTIDE SEQUENCE [LARGE SCALE GENOMIC DNA]</scope>
    <source>
        <strain evidence="7 8">Japan</strain>
    </source>
</reference>
<protein>
    <submittedName>
        <fullName evidence="7">ATPase family associated with various cellular activities (AAA)</fullName>
    </submittedName>
</protein>
<dbReference type="InterPro" id="IPR045199">
    <property type="entry name" value="ATAD2-like"/>
</dbReference>
<dbReference type="InterPro" id="IPR027417">
    <property type="entry name" value="P-loop_NTPase"/>
</dbReference>
<dbReference type="Gene3D" id="3.40.50.300">
    <property type="entry name" value="P-loop containing nucleotide triphosphate hydrolases"/>
    <property type="match status" value="1"/>
</dbReference>
<dbReference type="PROSITE" id="PS00674">
    <property type="entry name" value="AAA"/>
    <property type="match status" value="1"/>
</dbReference>
<evidence type="ECO:0000256" key="1">
    <source>
        <dbReference type="ARBA" id="ARBA00006914"/>
    </source>
</evidence>
<dbReference type="InterPro" id="IPR003593">
    <property type="entry name" value="AAA+_ATPase"/>
</dbReference>
<gene>
    <name evidence="7" type="ORF">NTJ_15615</name>
</gene>
<feature type="domain" description="AAA+ ATPase" evidence="6">
    <location>
        <begin position="407"/>
        <end position="549"/>
    </location>
</feature>
<accession>A0ABN7BGE5</accession>
<evidence type="ECO:0000259" key="6">
    <source>
        <dbReference type="SMART" id="SM00382"/>
    </source>
</evidence>
<evidence type="ECO:0000256" key="2">
    <source>
        <dbReference type="ARBA" id="ARBA00022741"/>
    </source>
</evidence>
<evidence type="ECO:0000313" key="8">
    <source>
        <dbReference type="Proteomes" id="UP001307889"/>
    </source>
</evidence>
<keyword evidence="8" id="KW-1185">Reference proteome</keyword>
<dbReference type="EMBL" id="AP028922">
    <property type="protein sequence ID" value="BET02798.1"/>
    <property type="molecule type" value="Genomic_DNA"/>
</dbReference>
<keyword evidence="2" id="KW-0547">Nucleotide-binding</keyword>
<feature type="compositionally biased region" description="Acidic residues" evidence="5">
    <location>
        <begin position="51"/>
        <end position="62"/>
    </location>
</feature>
<dbReference type="SUPFAM" id="SSF52540">
    <property type="entry name" value="P-loop containing nucleoside triphosphate hydrolases"/>
    <property type="match status" value="1"/>
</dbReference>
<dbReference type="PANTHER" id="PTHR23069">
    <property type="entry name" value="AAA DOMAIN-CONTAINING"/>
    <property type="match status" value="1"/>
</dbReference>
<feature type="region of interest" description="Disordered" evidence="5">
    <location>
        <begin position="1"/>
        <end position="97"/>
    </location>
</feature>
<feature type="compositionally biased region" description="Acidic residues" evidence="5">
    <location>
        <begin position="209"/>
        <end position="230"/>
    </location>
</feature>
<sequence>MYRKGLPALRHSLRRRSLTGGGPRDDEPGGDVGRRRRCSLLQTPRSSSSSSEEEEEEEEEELIASKRSREMRRKHNAPSKQVEPSSSYDGIRRSTRQRKVIFENVSDSWIVGNRAVRGYPDYLRSPRHVRVTRRSLRAVRYTSANGLDEDDDEVEEPDDDVEVVEEEQTRSKTNGTVGTRSCRRILRMPAPRHRGQPPRIHQRVAGDGSGDDEDEGGNAEVDQREEEEEGGGSSGDEADGDHVPEAEDSFQDMYARVKRRRRAAAQQRRSPDSMSASENNSRGYSLRKTKPAVQRFQIAKPSNPFRGSSKKRRRRISTSSSSSSSSSSSTSDKRDRDRRDRRKKRRELVGKVPKQSKLTADTGPMTLDSSIRFSEIGGLQRHVNSLKEMILFPILYPDIFRKFGVTPPKGVLFHGPPGTGKTLMARALANECSQQGNRKVSFFMRKGADVLSKWVGESERQLRLLFEEAHQGRPSIIFFDELDGLAPVRSSKQDQIHSSIVCTLLALMDGLDNRGDIIIIGATNRIDSIDPALRRPGRFDRELHFPLPGVKERREILGIHAQWAEPDILNFMAERTAGYCGSDLRALCTESVIHSMQRVYPQIYHSTKKLLLQPEKVKVERIDFLHAFQEIVPSAKRHWLTLGRKMPTYLDPLLSETLATLLTHVGDVFPYAFNRTSASHQVRRSPRLLLVGDKTATSVLSTGLLYKFEHCSVLNVAFHTLYSEPGHTPEEVLKMVFKELPHQSGAILWFGDVSLWWNETSATVKATLESMLAHMDQSLPVLYLATSPTSSLAPELTDVPMTNALVTDVTVTYVQVIDVQVTDVLVTIVAVTDVLVTIVAVTNVLMTIVTVTDVLVTIVAVANVPVTAVTVS</sequence>
<comment type="similarity">
    <text evidence="1">Belongs to the AAA ATPase family.</text>
</comment>
<organism evidence="7 8">
    <name type="scientific">Nesidiocoris tenuis</name>
    <dbReference type="NCBI Taxonomy" id="355587"/>
    <lineage>
        <taxon>Eukaryota</taxon>
        <taxon>Metazoa</taxon>
        <taxon>Ecdysozoa</taxon>
        <taxon>Arthropoda</taxon>
        <taxon>Hexapoda</taxon>
        <taxon>Insecta</taxon>
        <taxon>Pterygota</taxon>
        <taxon>Neoptera</taxon>
        <taxon>Paraneoptera</taxon>
        <taxon>Hemiptera</taxon>
        <taxon>Heteroptera</taxon>
        <taxon>Panheteroptera</taxon>
        <taxon>Cimicomorpha</taxon>
        <taxon>Miridae</taxon>
        <taxon>Dicyphina</taxon>
        <taxon>Nesidiocoris</taxon>
    </lineage>
</organism>
<feature type="compositionally biased region" description="Polar residues" evidence="5">
    <location>
        <begin position="78"/>
        <end position="88"/>
    </location>
</feature>
<name>A0ABN7BGE5_9HEMI</name>
<feature type="compositionally biased region" description="Basic residues" evidence="5">
    <location>
        <begin position="181"/>
        <end position="202"/>
    </location>
</feature>
<evidence type="ECO:0000256" key="4">
    <source>
        <dbReference type="ARBA" id="ARBA00023117"/>
    </source>
</evidence>
<evidence type="ECO:0000256" key="3">
    <source>
        <dbReference type="ARBA" id="ARBA00022840"/>
    </source>
</evidence>
<dbReference type="SMART" id="SM00382">
    <property type="entry name" value="AAA"/>
    <property type="match status" value="1"/>
</dbReference>
<proteinExistence type="inferred from homology"/>
<dbReference type="PANTHER" id="PTHR23069:SF0">
    <property type="entry name" value="TAT-BINDING HOMOLOG 7"/>
    <property type="match status" value="1"/>
</dbReference>
<dbReference type="InterPro" id="IPR003960">
    <property type="entry name" value="ATPase_AAA_CS"/>
</dbReference>
<dbReference type="InterPro" id="IPR003959">
    <property type="entry name" value="ATPase_AAA_core"/>
</dbReference>
<dbReference type="Gene3D" id="1.10.8.60">
    <property type="match status" value="1"/>
</dbReference>
<dbReference type="Pfam" id="PF17862">
    <property type="entry name" value="AAA_lid_3"/>
    <property type="match status" value="1"/>
</dbReference>